<evidence type="ECO:0008006" key="3">
    <source>
        <dbReference type="Google" id="ProtNLM"/>
    </source>
</evidence>
<gene>
    <name evidence="1" type="ORF">CBP36_16030</name>
</gene>
<dbReference type="SUPFAM" id="SSF46955">
    <property type="entry name" value="Putative DNA-binding domain"/>
    <property type="match status" value="1"/>
</dbReference>
<dbReference type="InterPro" id="IPR009061">
    <property type="entry name" value="DNA-bd_dom_put_sf"/>
</dbReference>
<evidence type="ECO:0000313" key="2">
    <source>
        <dbReference type="Proteomes" id="UP000194440"/>
    </source>
</evidence>
<name>A0A240UF74_9BURK</name>
<protein>
    <recommendedName>
        <fullName evidence="3">DNA-binding protein</fullName>
    </recommendedName>
</protein>
<dbReference type="KEGG" id="acip:CBP36_16030"/>
<dbReference type="AlphaFoldDB" id="A0A240UF74"/>
<proteinExistence type="predicted"/>
<accession>A0A240UF74</accession>
<keyword evidence="2" id="KW-1185">Reference proteome</keyword>
<organism evidence="1 2">
    <name type="scientific">Acidovorax carolinensis</name>
    <dbReference type="NCBI Taxonomy" id="553814"/>
    <lineage>
        <taxon>Bacteria</taxon>
        <taxon>Pseudomonadati</taxon>
        <taxon>Pseudomonadota</taxon>
        <taxon>Betaproteobacteria</taxon>
        <taxon>Burkholderiales</taxon>
        <taxon>Comamonadaceae</taxon>
        <taxon>Acidovorax</taxon>
    </lineage>
</organism>
<dbReference type="EMBL" id="CP021366">
    <property type="protein sequence ID" value="ART60128.1"/>
    <property type="molecule type" value="Genomic_DNA"/>
</dbReference>
<dbReference type="Proteomes" id="UP000194440">
    <property type="component" value="Chromosome"/>
</dbReference>
<evidence type="ECO:0000313" key="1">
    <source>
        <dbReference type="EMBL" id="ART60128.1"/>
    </source>
</evidence>
<sequence>MALAYHSTKDLCERYRCSSRTLFRRMKRAENPFPAPCIKHTGSCNLWDAQDVARWEAVERARARGDACNEPTGPLAAAWATR</sequence>
<reference evidence="1" key="1">
    <citation type="submission" date="2017-05" db="EMBL/GenBank/DDBJ databases">
        <title>Polyphasic characterization of four soil-derived phenanthrene-degrading Acidovorax strains and proposal of Acidovorax phenanthrenivorans sp. nov.</title>
        <authorList>
            <person name="Singleton D."/>
            <person name="Lee J."/>
            <person name="Dickey A.N."/>
            <person name="Stroud A."/>
            <person name="Scholl E.H."/>
            <person name="Wright F.A."/>
            <person name="Aitken M.D."/>
        </authorList>
    </citation>
    <scope>NUCLEOTIDE SEQUENCE</scope>
    <source>
        <strain evidence="1">P4</strain>
    </source>
</reference>
<dbReference type="KEGG" id="acis:CBP35_02890"/>